<organism evidence="1">
    <name type="scientific">Solanum chacoense</name>
    <name type="common">Chaco potato</name>
    <dbReference type="NCBI Taxonomy" id="4108"/>
    <lineage>
        <taxon>Eukaryota</taxon>
        <taxon>Viridiplantae</taxon>
        <taxon>Streptophyta</taxon>
        <taxon>Embryophyta</taxon>
        <taxon>Tracheophyta</taxon>
        <taxon>Spermatophyta</taxon>
        <taxon>Magnoliopsida</taxon>
        <taxon>eudicotyledons</taxon>
        <taxon>Gunneridae</taxon>
        <taxon>Pentapetalae</taxon>
        <taxon>asterids</taxon>
        <taxon>lamiids</taxon>
        <taxon>Solanales</taxon>
        <taxon>Solanaceae</taxon>
        <taxon>Solanoideae</taxon>
        <taxon>Solaneae</taxon>
        <taxon>Solanum</taxon>
    </lineage>
</organism>
<protein>
    <submittedName>
        <fullName evidence="1">Putative ovule protein</fullName>
    </submittedName>
</protein>
<evidence type="ECO:0000313" key="1">
    <source>
        <dbReference type="EMBL" id="JAP10128.1"/>
    </source>
</evidence>
<sequence>MTYPMHFLQNYGGSSGYLQTHFGVHLCGTNTVRKPNPIMAKSLGGSHIWRKVVHIREEEEHNIGGKYKDRFLKFLV</sequence>
<dbReference type="AlphaFoldDB" id="A0A0V0GS23"/>
<dbReference type="EMBL" id="GEDG01033691">
    <property type="protein sequence ID" value="JAP10128.1"/>
    <property type="molecule type" value="Transcribed_RNA"/>
</dbReference>
<name>A0A0V0GS23_SOLCH</name>
<accession>A0A0V0GS23</accession>
<reference evidence="1" key="1">
    <citation type="submission" date="2015-12" db="EMBL/GenBank/DDBJ databases">
        <title>Gene expression during late stages of embryo sac development: a critical building block for successful pollen-pistil interactions.</title>
        <authorList>
            <person name="Liu Y."/>
            <person name="Joly V."/>
            <person name="Sabar M."/>
            <person name="Matton D.P."/>
        </authorList>
    </citation>
    <scope>NUCLEOTIDE SEQUENCE</scope>
</reference>
<proteinExistence type="predicted"/>